<protein>
    <submittedName>
        <fullName evidence="1">Uncharacterized protein</fullName>
    </submittedName>
</protein>
<organism evidence="1 2">
    <name type="scientific">Bordetella genomosp. 13</name>
    <dbReference type="NCBI Taxonomy" id="463040"/>
    <lineage>
        <taxon>Bacteria</taxon>
        <taxon>Pseudomonadati</taxon>
        <taxon>Pseudomonadota</taxon>
        <taxon>Betaproteobacteria</taxon>
        <taxon>Burkholderiales</taxon>
        <taxon>Alcaligenaceae</taxon>
        <taxon>Bordetella</taxon>
    </lineage>
</organism>
<evidence type="ECO:0000313" key="2">
    <source>
        <dbReference type="Proteomes" id="UP000194161"/>
    </source>
</evidence>
<dbReference type="OrthoDB" id="8657117at2"/>
<dbReference type="STRING" id="463040.CAL15_14370"/>
<dbReference type="RefSeq" id="WP_086079229.1">
    <property type="nucleotide sequence ID" value="NZ_CP021111.1"/>
</dbReference>
<accession>A0A1W6ZDS4</accession>
<gene>
    <name evidence="1" type="ORF">CAL15_14370</name>
</gene>
<evidence type="ECO:0000313" key="1">
    <source>
        <dbReference type="EMBL" id="ARP95467.1"/>
    </source>
</evidence>
<keyword evidence="2" id="KW-1185">Reference proteome</keyword>
<reference evidence="1 2" key="1">
    <citation type="submission" date="2017-05" db="EMBL/GenBank/DDBJ databases">
        <title>Complete and WGS of Bordetella genogroups.</title>
        <authorList>
            <person name="Spilker T."/>
            <person name="LiPuma J."/>
        </authorList>
    </citation>
    <scope>NUCLEOTIDE SEQUENCE [LARGE SCALE GENOMIC DNA]</scope>
    <source>
        <strain evidence="1 2">AU7206</strain>
    </source>
</reference>
<dbReference type="AlphaFoldDB" id="A0A1W6ZDS4"/>
<name>A0A1W6ZDS4_9BORD</name>
<sequence>MSVMCPSCRAISPGLSGVSPHPELGYQGFTNPTQQGREQNRVEHFRCVRCEAKWLRETDRWGFDLGFRLAP</sequence>
<dbReference type="KEGG" id="bgm:CAL15_14370"/>
<dbReference type="EMBL" id="CP021111">
    <property type="protein sequence ID" value="ARP95467.1"/>
    <property type="molecule type" value="Genomic_DNA"/>
</dbReference>
<dbReference type="Proteomes" id="UP000194161">
    <property type="component" value="Chromosome"/>
</dbReference>
<proteinExistence type="predicted"/>